<dbReference type="Pfam" id="PF00437">
    <property type="entry name" value="T2SSE"/>
    <property type="match status" value="1"/>
</dbReference>
<feature type="transmembrane region" description="Helical" evidence="9">
    <location>
        <begin position="670"/>
        <end position="691"/>
    </location>
</feature>
<reference evidence="11 12" key="1">
    <citation type="submission" date="2024-02" db="EMBL/GenBank/DDBJ databases">
        <authorList>
            <person name="Chen Y."/>
            <person name="Shah S."/>
            <person name="Dougan E. K."/>
            <person name="Thang M."/>
            <person name="Chan C."/>
        </authorList>
    </citation>
    <scope>NUCLEOTIDE SEQUENCE [LARGE SCALE GENOMIC DNA]</scope>
</reference>
<evidence type="ECO:0000313" key="11">
    <source>
        <dbReference type="EMBL" id="CAK8995220.1"/>
    </source>
</evidence>
<dbReference type="Gene3D" id="3.30.700.10">
    <property type="entry name" value="Glycoprotein, Type 4 Pilin"/>
    <property type="match status" value="1"/>
</dbReference>
<feature type="transmembrane region" description="Helical" evidence="9">
    <location>
        <begin position="1354"/>
        <end position="1374"/>
    </location>
</feature>
<organism evidence="11 12">
    <name type="scientific">Durusdinium trenchii</name>
    <dbReference type="NCBI Taxonomy" id="1381693"/>
    <lineage>
        <taxon>Eukaryota</taxon>
        <taxon>Sar</taxon>
        <taxon>Alveolata</taxon>
        <taxon>Dinophyceae</taxon>
        <taxon>Suessiales</taxon>
        <taxon>Symbiodiniaceae</taxon>
        <taxon>Durusdinium</taxon>
    </lineage>
</organism>
<evidence type="ECO:0000256" key="8">
    <source>
        <dbReference type="ARBA" id="ARBA00023136"/>
    </source>
</evidence>
<dbReference type="SUPFAM" id="SSF52540">
    <property type="entry name" value="P-loop containing nucleoside triphosphate hydrolases"/>
    <property type="match status" value="1"/>
</dbReference>
<evidence type="ECO:0000256" key="2">
    <source>
        <dbReference type="ARBA" id="ARBA00005745"/>
    </source>
</evidence>
<evidence type="ECO:0000256" key="7">
    <source>
        <dbReference type="ARBA" id="ARBA00022989"/>
    </source>
</evidence>
<proteinExistence type="inferred from homology"/>
<protein>
    <submittedName>
        <fullName evidence="11">Type II secretion system protein HxcR</fullName>
    </submittedName>
</protein>
<evidence type="ECO:0000256" key="3">
    <source>
        <dbReference type="ARBA" id="ARBA00022475"/>
    </source>
</evidence>
<evidence type="ECO:0000256" key="4">
    <source>
        <dbReference type="ARBA" id="ARBA00022692"/>
    </source>
</evidence>
<dbReference type="InterPro" id="IPR027417">
    <property type="entry name" value="P-loop_NTPase"/>
</dbReference>
<dbReference type="CDD" id="cd01129">
    <property type="entry name" value="PulE-GspE-like"/>
    <property type="match status" value="1"/>
</dbReference>
<keyword evidence="12" id="KW-1185">Reference proteome</keyword>
<dbReference type="Proteomes" id="UP001642464">
    <property type="component" value="Unassembled WGS sequence"/>
</dbReference>
<evidence type="ECO:0000256" key="5">
    <source>
        <dbReference type="ARBA" id="ARBA00022741"/>
    </source>
</evidence>
<evidence type="ECO:0000313" key="12">
    <source>
        <dbReference type="Proteomes" id="UP001642464"/>
    </source>
</evidence>
<keyword evidence="8 9" id="KW-0472">Membrane</keyword>
<evidence type="ECO:0000259" key="10">
    <source>
        <dbReference type="PROSITE" id="PS00662"/>
    </source>
</evidence>
<dbReference type="PANTHER" id="PTHR30258:SF2">
    <property type="entry name" value="COMG OPERON PROTEIN 1"/>
    <property type="match status" value="1"/>
</dbReference>
<dbReference type="InterPro" id="IPR013545">
    <property type="entry name" value="T2SS_protein-GspG_C"/>
</dbReference>
<dbReference type="InterPro" id="IPR001482">
    <property type="entry name" value="T2SS/T4SS_dom"/>
</dbReference>
<dbReference type="SUPFAM" id="SSF54523">
    <property type="entry name" value="Pili subunits"/>
    <property type="match status" value="1"/>
</dbReference>
<dbReference type="InterPro" id="IPR018076">
    <property type="entry name" value="T2SS_GspF_dom"/>
</dbReference>
<feature type="transmembrane region" description="Helical" evidence="9">
    <location>
        <begin position="1077"/>
        <end position="1099"/>
    </location>
</feature>
<feature type="transmembrane region" description="Helical" evidence="9">
    <location>
        <begin position="612"/>
        <end position="635"/>
    </location>
</feature>
<comment type="similarity">
    <text evidence="2">Belongs to the GSP F family.</text>
</comment>
<dbReference type="Gene3D" id="1.20.81.30">
    <property type="entry name" value="Type II secretion system (T2SS), domain F"/>
    <property type="match status" value="2"/>
</dbReference>
<comment type="subcellular location">
    <subcellularLocation>
        <location evidence="1">Cell membrane</location>
        <topology evidence="1">Multi-pass membrane protein</topology>
    </subcellularLocation>
</comment>
<evidence type="ECO:0000256" key="1">
    <source>
        <dbReference type="ARBA" id="ARBA00004651"/>
    </source>
</evidence>
<keyword evidence="6" id="KW-0067">ATP-binding</keyword>
<dbReference type="InterPro" id="IPR012902">
    <property type="entry name" value="N_methyl_site"/>
</dbReference>
<feature type="domain" description="Bacterial type II secretion system protein E" evidence="10">
    <location>
        <begin position="282"/>
        <end position="296"/>
    </location>
</feature>
<dbReference type="Pfam" id="PF00482">
    <property type="entry name" value="T2SSF"/>
    <property type="match status" value="2"/>
</dbReference>
<accession>A0ABP0HYC6</accession>
<feature type="transmembrane region" description="Helical" evidence="9">
    <location>
        <begin position="850"/>
        <end position="872"/>
    </location>
</feature>
<dbReference type="Gene3D" id="3.30.450.90">
    <property type="match status" value="1"/>
</dbReference>
<name>A0ABP0HYC6_9DINO</name>
<dbReference type="InterPro" id="IPR045584">
    <property type="entry name" value="Pilin-like"/>
</dbReference>
<dbReference type="PROSITE" id="PS00662">
    <property type="entry name" value="T2SP_E"/>
    <property type="match status" value="1"/>
</dbReference>
<dbReference type="PANTHER" id="PTHR30258">
    <property type="entry name" value="TYPE II SECRETION SYSTEM PROTEIN GSPE-RELATED"/>
    <property type="match status" value="1"/>
</dbReference>
<keyword evidence="3" id="KW-1003">Cell membrane</keyword>
<dbReference type="PRINTS" id="PR00812">
    <property type="entry name" value="BCTERIALGSPF"/>
</dbReference>
<dbReference type="EMBL" id="CAXAMM010002217">
    <property type="protein sequence ID" value="CAK8995220.1"/>
    <property type="molecule type" value="Genomic_DNA"/>
</dbReference>
<gene>
    <name evidence="11" type="ORF">SCF082_LOCUS4258</name>
</gene>
<evidence type="ECO:0000256" key="9">
    <source>
        <dbReference type="SAM" id="Phobius"/>
    </source>
</evidence>
<evidence type="ECO:0000256" key="6">
    <source>
        <dbReference type="ARBA" id="ARBA00022840"/>
    </source>
</evidence>
<dbReference type="NCBIfam" id="TIGR02532">
    <property type="entry name" value="IV_pilin_GFxxxE"/>
    <property type="match status" value="1"/>
</dbReference>
<keyword evidence="5" id="KW-0547">Nucleotide-binding</keyword>
<dbReference type="Pfam" id="PF07963">
    <property type="entry name" value="N_methyl"/>
    <property type="match status" value="1"/>
</dbReference>
<dbReference type="InterPro" id="IPR042094">
    <property type="entry name" value="T2SS_GspF_sf"/>
</dbReference>
<sequence>MRERAHPKPGDAGAIAEAIDSAYAGAAQSTSTEDDLGDAIVIEGPEAELERALAEADRDLLSTSGKAPVVRLVDWMLFHAATHGASDVHVQPLEDRVLVRMRIDGALRDVKSLPGELGGPVASRLKVVGRMDVAERRVPQDGRATVTIGVGESARTIDLRLSSLPTAFGERLVVRLLEPDGALDLDNFSGLGMPSEVEERWLAVCSRSSGIVLSTGPTGSGKTTTLYGTLSWTAKRPARDLNVMTIEDPIEYDLSGPHVAISQAQINTKKGVTFASGLRHILRQDPDVVMVGEIRDLETAQVAIQASLTGHLVLSTLHTSDSATAVTRLVDLGVEPYLVSASLSAALAQRLVRRVHQACDGKGCESCYGSGLLGRIGLFELLVVSEPIRERIAAGITASALRKAAREAGMRTLQDEGRRFVESGVTTPLEVARVASVGDDGFNATGIAVTPAGLPRRGELKADTDVSARASLRRIGLTVLDVRPVVDQSTVLPASVTSTINGVLRGRRRDAKAEVLDTLATLLASGVPLSDGLQTLAGARGRRTALRRLLLRLEDAVRSGEPLADAFEQHDGWFDAAEVAVVRTGQARGELAHALRSLSDRYARAGELAGKLASALAYPAIVSVAGVAVVVFLALGPLPRLVDILEQAGVQPPALTSAVISTGESIARGWAIMLAGAVMVLVFGAWAVLAISTQGRGWPDPLRRLVPQALRGMALARLASELQSMTRRGVPLTDALRASARTFNGPVAMSLRRQLELAATRVEAGERLSNALDDPHWFADDMRRLIDAGESAGELPDLLERLADRLERRATRLTDRLAGLIEPMAIILLASMIGVVVLSAVLPLLKLREVLAVVVLLGILAATLTVGLTAAFGQGKRELARTAIAGAKAKVEMYHVSEGNWPESLQDLVDAPPSASYHLPADAARDPWGSMMQLVVPGPQGQPFEIISLGGDGRVGGAGENADLSSVHGVARLVAMSDGPATIQLERGTLVVRDGRGDLVVERDWPEDVHSTALIESVRIDRHDTSSHFTPGFASSIDDVLRDPSRYELNLGEIAKIGLGEFDLGEPMRRAFTLLEVLLALALTALAATGATAVLVPLLSDAPSIAADIEARSKSASVLDQISCDLLIEHESMPRRRVEVGPGWLQLITRTEGRTVTIRYDAGSLLVDTFEAELRDTDRRLLVRVGDRGAMIEREYRLVTTAWDLQGMLPADAFRAGTPLRLTLPEDVRRRLDELTADPTGLDNIQSRDGGRRVFPSPGPGVTAVGAYVSTSARPSAKPVVRLNVNTTPAPLLENAMRLTGRGGFDEIMERRARGEPGGPPPLPRRLGAPATYADPVGAPSGARAMNRLTHERVLTVSVGAVGLATCAAVMWWASQPSPPIELSTIAAAADDAGRTTRIAMKASWFDRDLWFERSLAQPEAPARVEEPPEWEQPPKRPVIALTLVAIIRQGDTLSAALYDPSKKQIVFVDPDSRIGDALVQRITDQAVVLELHGREEQLALQEKGR</sequence>
<comment type="caution">
    <text evidence="11">The sequence shown here is derived from an EMBL/GenBank/DDBJ whole genome shotgun (WGS) entry which is preliminary data.</text>
</comment>
<dbReference type="Gene3D" id="3.40.50.300">
    <property type="entry name" value="P-loop containing nucleotide triphosphate hydrolases"/>
    <property type="match status" value="1"/>
</dbReference>
<feature type="transmembrane region" description="Helical" evidence="9">
    <location>
        <begin position="817"/>
        <end position="844"/>
    </location>
</feature>
<keyword evidence="4 9" id="KW-0812">Transmembrane</keyword>
<dbReference type="Pfam" id="PF08334">
    <property type="entry name" value="T2SSG"/>
    <property type="match status" value="1"/>
</dbReference>
<keyword evidence="7 9" id="KW-1133">Transmembrane helix</keyword>
<dbReference type="InterPro" id="IPR003004">
    <property type="entry name" value="GspF/PilC"/>
</dbReference>